<feature type="chain" id="PRO_5007295792" evidence="1">
    <location>
        <begin position="22"/>
        <end position="279"/>
    </location>
</feature>
<evidence type="ECO:0000256" key="1">
    <source>
        <dbReference type="SAM" id="SignalP"/>
    </source>
</evidence>
<evidence type="ECO:0000313" key="3">
    <source>
        <dbReference type="Proteomes" id="UP000070544"/>
    </source>
</evidence>
<protein>
    <submittedName>
        <fullName evidence="2">Uncharacterized protein</fullName>
    </submittedName>
</protein>
<organism evidence="2 3">
    <name type="scientific">Gonapodya prolifera (strain JEL478)</name>
    <name type="common">Monoblepharis prolifera</name>
    <dbReference type="NCBI Taxonomy" id="1344416"/>
    <lineage>
        <taxon>Eukaryota</taxon>
        <taxon>Fungi</taxon>
        <taxon>Fungi incertae sedis</taxon>
        <taxon>Chytridiomycota</taxon>
        <taxon>Chytridiomycota incertae sedis</taxon>
        <taxon>Monoblepharidomycetes</taxon>
        <taxon>Monoblepharidales</taxon>
        <taxon>Gonapodyaceae</taxon>
        <taxon>Gonapodya</taxon>
    </lineage>
</organism>
<gene>
    <name evidence="2" type="ORF">M427DRAFT_39129</name>
</gene>
<proteinExistence type="predicted"/>
<sequence>MRLIPALALAVTAALFQGVSSIPLLARQNGDRFKDIRDAYATGFNLFNVRTGVNVTASAFYKTPANISSNSPKPGDLLKFEQIRRSSLDAQYAYPPSLTLFRPDYAGLASDTQLDYEAGVPHADDASYSVVAMRKSPIAKLGLVWDTRKVLWWRGMYVNEAEGERPVGGFLGSVPIAPSLFTAVIDNTTYVQPNVMDGLAVIPQSSDPAPRTTGQIVTPADGWSYYSFFSIQSAAKLNKSNNLETYLTEKGKVIHRLLWQGGCYTACLYVTAGQNASEL</sequence>
<name>A0A138ZXY2_GONPJ</name>
<reference evidence="2 3" key="1">
    <citation type="journal article" date="2015" name="Genome Biol. Evol.">
        <title>Phylogenomic analyses indicate that early fungi evolved digesting cell walls of algal ancestors of land plants.</title>
        <authorList>
            <person name="Chang Y."/>
            <person name="Wang S."/>
            <person name="Sekimoto S."/>
            <person name="Aerts A.L."/>
            <person name="Choi C."/>
            <person name="Clum A."/>
            <person name="LaButti K.M."/>
            <person name="Lindquist E.A."/>
            <person name="Yee Ngan C."/>
            <person name="Ohm R.A."/>
            <person name="Salamov A.A."/>
            <person name="Grigoriev I.V."/>
            <person name="Spatafora J.W."/>
            <person name="Berbee M.L."/>
        </authorList>
    </citation>
    <scope>NUCLEOTIDE SEQUENCE [LARGE SCALE GENOMIC DNA]</scope>
    <source>
        <strain evidence="2 3">JEL478</strain>
    </source>
</reference>
<keyword evidence="1" id="KW-0732">Signal</keyword>
<dbReference type="Proteomes" id="UP000070544">
    <property type="component" value="Unassembled WGS sequence"/>
</dbReference>
<accession>A0A138ZXY2</accession>
<dbReference type="AlphaFoldDB" id="A0A138ZXY2"/>
<dbReference type="OrthoDB" id="5382058at2759"/>
<feature type="signal peptide" evidence="1">
    <location>
        <begin position="1"/>
        <end position="21"/>
    </location>
</feature>
<dbReference type="EMBL" id="KQ965870">
    <property type="protein sequence ID" value="KXS09354.1"/>
    <property type="molecule type" value="Genomic_DNA"/>
</dbReference>
<evidence type="ECO:0000313" key="2">
    <source>
        <dbReference type="EMBL" id="KXS09354.1"/>
    </source>
</evidence>
<keyword evidence="3" id="KW-1185">Reference proteome</keyword>